<protein>
    <submittedName>
        <fullName evidence="1">Uncharacterized protein</fullName>
    </submittedName>
</protein>
<evidence type="ECO:0000313" key="1">
    <source>
        <dbReference type="EMBL" id="ERL65500.1"/>
    </source>
</evidence>
<sequence length="63" mass="7324">MVHPCFLNFLTPVYRAGAERKLTGIKFRQTSHDESPISVPAAFETAIMVQSRSKKHSFWRRIF</sequence>
<dbReference type="EMBL" id="KI271586">
    <property type="protein sequence ID" value="ERL65500.1"/>
    <property type="molecule type" value="Genomic_DNA"/>
</dbReference>
<name>U4TPX8_9LACO</name>
<dbReference type="STRING" id="1231336.L248_2573"/>
<dbReference type="HOGENOM" id="CLU_2880316_0_0_9"/>
<dbReference type="Proteomes" id="UP000030647">
    <property type="component" value="Unassembled WGS sequence"/>
</dbReference>
<proteinExistence type="predicted"/>
<organism evidence="1 2">
    <name type="scientific">Schleiferilactobacillus shenzhenensis LY-73</name>
    <dbReference type="NCBI Taxonomy" id="1231336"/>
    <lineage>
        <taxon>Bacteria</taxon>
        <taxon>Bacillati</taxon>
        <taxon>Bacillota</taxon>
        <taxon>Bacilli</taxon>
        <taxon>Lactobacillales</taxon>
        <taxon>Lactobacillaceae</taxon>
        <taxon>Schleiferilactobacillus</taxon>
    </lineage>
</organism>
<accession>U4TPX8</accession>
<dbReference type="AlphaFoldDB" id="U4TPX8"/>
<reference evidence="2" key="1">
    <citation type="journal article" date="2013" name="Genome Announc.">
        <title>Whole-Genome Sequencing of Lactobacillus shenzhenensis Strain LY-73T.</title>
        <authorList>
            <person name="Lin Z."/>
            <person name="Liu Z."/>
            <person name="Yang R."/>
            <person name="Zou Y."/>
            <person name="Wan D."/>
            <person name="Chen J."/>
            <person name="Guo M."/>
            <person name="Zhao J."/>
            <person name="Fang C."/>
            <person name="Yang R."/>
            <person name="Liu F."/>
        </authorList>
    </citation>
    <scope>NUCLEOTIDE SEQUENCE [LARGE SCALE GENOMIC DNA]</scope>
    <source>
        <strain evidence="2">LY-73</strain>
    </source>
</reference>
<evidence type="ECO:0000313" key="2">
    <source>
        <dbReference type="Proteomes" id="UP000030647"/>
    </source>
</evidence>
<keyword evidence="2" id="KW-1185">Reference proteome</keyword>
<gene>
    <name evidence="1" type="ORF">L248_2573</name>
</gene>